<evidence type="ECO:0000313" key="2">
    <source>
        <dbReference type="Proteomes" id="UP001050241"/>
    </source>
</evidence>
<evidence type="ECO:0000313" key="1">
    <source>
        <dbReference type="EMBL" id="GJJ84748.1"/>
    </source>
</evidence>
<comment type="caution">
    <text evidence="1">The sequence shown here is derived from an EMBL/GenBank/DDBJ whole genome shotgun (WGS) entry which is preliminary data.</text>
</comment>
<name>A0ABD0BX87_ENTCL</name>
<gene>
    <name evidence="1" type="ORF">TUM16652_34480</name>
</gene>
<dbReference type="AlphaFoldDB" id="A0ABD0BX87"/>
<accession>A0ABD0BX87</accession>
<sequence length="68" mass="7487">MGEQARSVWRFTSGAEGNGGWETLEMVQRYAHLSAGHLTEHASKIDAIIGLNATNTAQEENVVYLNVR</sequence>
<organism evidence="1 2">
    <name type="scientific">Enterobacter cloacae</name>
    <dbReference type="NCBI Taxonomy" id="550"/>
    <lineage>
        <taxon>Bacteria</taxon>
        <taxon>Pseudomonadati</taxon>
        <taxon>Pseudomonadota</taxon>
        <taxon>Gammaproteobacteria</taxon>
        <taxon>Enterobacterales</taxon>
        <taxon>Enterobacteriaceae</taxon>
        <taxon>Enterobacter</taxon>
        <taxon>Enterobacter cloacae complex</taxon>
    </lineage>
</organism>
<reference evidence="1" key="1">
    <citation type="submission" date="2021-11" db="EMBL/GenBank/DDBJ databases">
        <title>WGS analysis for carbapenemase-producing Enterobacterales outbreak in a University Hospital, Japan.</title>
        <authorList>
            <person name="Tukada M."/>
            <person name="Miyazaki T."/>
            <person name="Aoki K."/>
            <person name="Yoshizawa S."/>
            <person name="Ishii Y."/>
            <person name="Tateda K."/>
        </authorList>
    </citation>
    <scope>NUCLEOTIDE SEQUENCE</scope>
    <source>
        <strain evidence="1">TUM16652</strain>
    </source>
</reference>
<protein>
    <submittedName>
        <fullName evidence="1">Uncharacterized protein</fullName>
    </submittedName>
</protein>
<dbReference type="Proteomes" id="UP001050241">
    <property type="component" value="Unassembled WGS sequence"/>
</dbReference>
<dbReference type="EMBL" id="BQFY01000024">
    <property type="protein sequence ID" value="GJJ84748.1"/>
    <property type="molecule type" value="Genomic_DNA"/>
</dbReference>
<proteinExistence type="predicted"/>